<dbReference type="PANTHER" id="PTHR42944">
    <property type="entry name" value="ADENINE DNA GLYCOSYLASE"/>
    <property type="match status" value="1"/>
</dbReference>
<dbReference type="InterPro" id="IPR029119">
    <property type="entry name" value="MutY_C"/>
</dbReference>
<comment type="caution">
    <text evidence="16">The sequence shown here is derived from an EMBL/GenBank/DDBJ whole genome shotgun (WGS) entry which is preliminary data.</text>
</comment>
<dbReference type="GO" id="GO:0006298">
    <property type="term" value="P:mismatch repair"/>
    <property type="evidence" value="ECO:0007669"/>
    <property type="project" value="TreeGrafter"/>
</dbReference>
<comment type="similarity">
    <text evidence="3 14">Belongs to the Nth/MutY family.</text>
</comment>
<dbReference type="RefSeq" id="WP_083067894.1">
    <property type="nucleotide sequence ID" value="NZ_JALXKY010000016.1"/>
</dbReference>
<name>A0A2J9PL97_9LACT</name>
<evidence type="ECO:0000256" key="11">
    <source>
        <dbReference type="ARBA" id="ARBA00023014"/>
    </source>
</evidence>
<evidence type="ECO:0000256" key="14">
    <source>
        <dbReference type="RuleBase" id="RU365096"/>
    </source>
</evidence>
<dbReference type="FunFam" id="1.10.340.30:FF:000002">
    <property type="entry name" value="Adenine DNA glycosylase"/>
    <property type="match status" value="1"/>
</dbReference>
<dbReference type="Pfam" id="PF00730">
    <property type="entry name" value="HhH-GPD"/>
    <property type="match status" value="1"/>
</dbReference>
<comment type="catalytic activity">
    <reaction evidence="1 14">
        <text>Hydrolyzes free adenine bases from 7,8-dihydro-8-oxoguanine:adenine mismatched double-stranded DNA, leaving an apurinic site.</text>
        <dbReference type="EC" id="3.2.2.31"/>
    </reaction>
</comment>
<dbReference type="GO" id="GO:0046872">
    <property type="term" value="F:metal ion binding"/>
    <property type="evidence" value="ECO:0007669"/>
    <property type="project" value="UniProtKB-UniRule"/>
</dbReference>
<evidence type="ECO:0000256" key="1">
    <source>
        <dbReference type="ARBA" id="ARBA00000843"/>
    </source>
</evidence>
<evidence type="ECO:0000256" key="3">
    <source>
        <dbReference type="ARBA" id="ARBA00008343"/>
    </source>
</evidence>
<dbReference type="AlphaFoldDB" id="A0A2J9PL97"/>
<comment type="function">
    <text evidence="2">Adenine glycosylase active on G-A mispairs. MutY also corrects error-prone DNA synthesis past GO lesions which are due to the oxidatively damaged form of guanine: 7,8-dihydro-8-oxoguanine (8-oxo-dGTP).</text>
</comment>
<dbReference type="InterPro" id="IPR015797">
    <property type="entry name" value="NUDIX_hydrolase-like_dom_sf"/>
</dbReference>
<dbReference type="EC" id="3.2.2.31" evidence="4 14"/>
<dbReference type="InterPro" id="IPR011257">
    <property type="entry name" value="DNA_glycosylase"/>
</dbReference>
<evidence type="ECO:0000256" key="6">
    <source>
        <dbReference type="ARBA" id="ARBA00022485"/>
    </source>
</evidence>
<evidence type="ECO:0000256" key="5">
    <source>
        <dbReference type="ARBA" id="ARBA00022023"/>
    </source>
</evidence>
<dbReference type="Gene3D" id="1.10.1670.10">
    <property type="entry name" value="Helix-hairpin-Helix base-excision DNA repair enzymes (C-terminal)"/>
    <property type="match status" value="1"/>
</dbReference>
<dbReference type="Pfam" id="PF14815">
    <property type="entry name" value="NUDIX_4"/>
    <property type="match status" value="1"/>
</dbReference>
<dbReference type="InterPro" id="IPR003265">
    <property type="entry name" value="HhH-GPD_domain"/>
</dbReference>
<dbReference type="SMART" id="SM00478">
    <property type="entry name" value="ENDO3c"/>
    <property type="match status" value="1"/>
</dbReference>
<dbReference type="GO" id="GO:0000701">
    <property type="term" value="F:purine-specific mismatch base pair DNA N-glycosylase activity"/>
    <property type="evidence" value="ECO:0007669"/>
    <property type="project" value="UniProtKB-EC"/>
</dbReference>
<accession>A0A2J9PL97</accession>
<evidence type="ECO:0000256" key="13">
    <source>
        <dbReference type="ARBA" id="ARBA00023295"/>
    </source>
</evidence>
<dbReference type="InterPro" id="IPR000445">
    <property type="entry name" value="HhH_motif"/>
</dbReference>
<keyword evidence="12" id="KW-0234">DNA repair</keyword>
<keyword evidence="6" id="KW-0004">4Fe-4S</keyword>
<keyword evidence="10 14" id="KW-0408">Iron</keyword>
<evidence type="ECO:0000313" key="17">
    <source>
        <dbReference type="Proteomes" id="UP000192813"/>
    </source>
</evidence>
<dbReference type="Gene3D" id="1.10.340.30">
    <property type="entry name" value="Hypothetical protein, domain 2"/>
    <property type="match status" value="1"/>
</dbReference>
<dbReference type="PANTHER" id="PTHR42944:SF1">
    <property type="entry name" value="ADENINE DNA GLYCOSYLASE"/>
    <property type="match status" value="1"/>
</dbReference>
<evidence type="ECO:0000256" key="9">
    <source>
        <dbReference type="ARBA" id="ARBA00022801"/>
    </source>
</evidence>
<dbReference type="SUPFAM" id="SSF55811">
    <property type="entry name" value="Nudix"/>
    <property type="match status" value="1"/>
</dbReference>
<sequence>MTEVNQDIDMSLYMNESAIQDLGPVIEGVQVWGPATNQDFRKTFLDWYDKESRRLPWRESKDPYRIWVSEIMLQQTRVDTVIGYYARFLAAFPTIKDLAEAEEDQLLKVWEGLGYYSRVRNMQAAAQQIMADHEGIFPDNLADIKRLKGIGPYTAGAIGSIAFGIPVPAIDGNAMRVISRLFMINADIQKPANRKIFEAVGQYLVDPDRPGDFNQAIMDLGSSFETPKKAMPELSPLRDFTMATLTGTTDNYPIKSKKAKAKPVYYQALILQNAKGQVLIEKRTQHKLLNNLWTVPLIDLGTSANQDLPANEKSAFLLAESQETYGVSPIFMRKEIGQVKHVFTHLIWHIQLTYGQLKPADEKRINDMITSGEADYAWVAPHQFDDYAFPTVQMKVWQAYEDYQKDSHHNIK</sequence>
<protein>
    <recommendedName>
        <fullName evidence="5 14">Adenine DNA glycosylase</fullName>
        <ecNumber evidence="4 14">3.2.2.31</ecNumber>
    </recommendedName>
</protein>
<dbReference type="GO" id="GO:0035485">
    <property type="term" value="F:adenine/guanine mispair binding"/>
    <property type="evidence" value="ECO:0007669"/>
    <property type="project" value="TreeGrafter"/>
</dbReference>
<comment type="cofactor">
    <cofactor evidence="14">
        <name>[4Fe-4S] cluster</name>
        <dbReference type="ChEBI" id="CHEBI:49883"/>
    </cofactor>
    <text evidence="14">Binds 1 [4Fe-4S] cluster.</text>
</comment>
<dbReference type="EMBL" id="NBTM02000001">
    <property type="protein sequence ID" value="PNL91114.1"/>
    <property type="molecule type" value="Genomic_DNA"/>
</dbReference>
<dbReference type="CDD" id="cd03431">
    <property type="entry name" value="NUDIX_DNA_Glycosylase_C-MutY"/>
    <property type="match status" value="1"/>
</dbReference>
<evidence type="ECO:0000256" key="12">
    <source>
        <dbReference type="ARBA" id="ARBA00023204"/>
    </source>
</evidence>
<reference evidence="17" key="1">
    <citation type="submission" date="2017-12" db="EMBL/GenBank/DDBJ databases">
        <title>FDA dAtabase for Regulatory Grade micrObial Sequences (FDA-ARGOS): Supporting development and validation of Infectious Disease Dx tests.</title>
        <authorList>
            <person name="Hoffmann M."/>
            <person name="Allard M."/>
            <person name="Evans P."/>
            <person name="Brown E."/>
            <person name="Tallon L."/>
            <person name="Sadzewicz L."/>
            <person name="Sengamalay N."/>
            <person name="Ott S."/>
            <person name="Godinez A."/>
            <person name="Nagaraj S."/>
            <person name="Vavikolanu K."/>
            <person name="Aluvathingal J."/>
            <person name="Nadendla S."/>
            <person name="Sichtig H."/>
        </authorList>
    </citation>
    <scope>NUCLEOTIDE SEQUENCE [LARGE SCALE GENOMIC DNA]</scope>
    <source>
        <strain evidence="17">FDAARGOS_249</strain>
    </source>
</reference>
<proteinExistence type="inferred from homology"/>
<evidence type="ECO:0000256" key="8">
    <source>
        <dbReference type="ARBA" id="ARBA00022763"/>
    </source>
</evidence>
<dbReference type="Pfam" id="PF00633">
    <property type="entry name" value="HHH"/>
    <property type="match status" value="1"/>
</dbReference>
<evidence type="ECO:0000256" key="2">
    <source>
        <dbReference type="ARBA" id="ARBA00002933"/>
    </source>
</evidence>
<dbReference type="InterPro" id="IPR005760">
    <property type="entry name" value="A/G_AdeGlyc_MutY"/>
</dbReference>
<organism evidence="16 17">
    <name type="scientific">Aerococcus viridans</name>
    <dbReference type="NCBI Taxonomy" id="1377"/>
    <lineage>
        <taxon>Bacteria</taxon>
        <taxon>Bacillati</taxon>
        <taxon>Bacillota</taxon>
        <taxon>Bacilli</taxon>
        <taxon>Lactobacillales</taxon>
        <taxon>Aerococcaceae</taxon>
        <taxon>Aerococcus</taxon>
    </lineage>
</organism>
<evidence type="ECO:0000259" key="15">
    <source>
        <dbReference type="SMART" id="SM00478"/>
    </source>
</evidence>
<dbReference type="InterPro" id="IPR023170">
    <property type="entry name" value="HhH_base_excis_C"/>
</dbReference>
<keyword evidence="8 14" id="KW-0227">DNA damage</keyword>
<dbReference type="GO" id="GO:0034039">
    <property type="term" value="F:8-oxo-7,8-dihydroguanine DNA N-glycosylase activity"/>
    <property type="evidence" value="ECO:0007669"/>
    <property type="project" value="TreeGrafter"/>
</dbReference>
<dbReference type="CDD" id="cd00056">
    <property type="entry name" value="ENDO3c"/>
    <property type="match status" value="1"/>
</dbReference>
<dbReference type="InterPro" id="IPR044298">
    <property type="entry name" value="MIG/MutY"/>
</dbReference>
<evidence type="ECO:0000256" key="10">
    <source>
        <dbReference type="ARBA" id="ARBA00023004"/>
    </source>
</evidence>
<dbReference type="GO" id="GO:0032357">
    <property type="term" value="F:oxidized purine DNA binding"/>
    <property type="evidence" value="ECO:0007669"/>
    <property type="project" value="TreeGrafter"/>
</dbReference>
<evidence type="ECO:0000256" key="4">
    <source>
        <dbReference type="ARBA" id="ARBA00012045"/>
    </source>
</evidence>
<keyword evidence="7" id="KW-0479">Metal-binding</keyword>
<feature type="domain" description="HhH-GPD" evidence="15">
    <location>
        <begin position="72"/>
        <end position="223"/>
    </location>
</feature>
<evidence type="ECO:0000313" key="16">
    <source>
        <dbReference type="EMBL" id="PNL91114.1"/>
    </source>
</evidence>
<keyword evidence="13 14" id="KW-0326">Glycosidase</keyword>
<dbReference type="Gene3D" id="3.90.79.10">
    <property type="entry name" value="Nucleoside Triphosphate Pyrophosphohydrolase"/>
    <property type="match status" value="1"/>
</dbReference>
<dbReference type="Proteomes" id="UP000192813">
    <property type="component" value="Unassembled WGS sequence"/>
</dbReference>
<gene>
    <name evidence="16" type="primary">mutY</name>
    <name evidence="16" type="ORF">A6J77_002240</name>
</gene>
<evidence type="ECO:0000256" key="7">
    <source>
        <dbReference type="ARBA" id="ARBA00022723"/>
    </source>
</evidence>
<dbReference type="NCBIfam" id="TIGR01084">
    <property type="entry name" value="mutY"/>
    <property type="match status" value="1"/>
</dbReference>
<dbReference type="SUPFAM" id="SSF48150">
    <property type="entry name" value="DNA-glycosylase"/>
    <property type="match status" value="1"/>
</dbReference>
<dbReference type="GO" id="GO:0006284">
    <property type="term" value="P:base-excision repair"/>
    <property type="evidence" value="ECO:0007669"/>
    <property type="project" value="UniProtKB-UniRule"/>
</dbReference>
<keyword evidence="11" id="KW-0411">Iron-sulfur</keyword>
<dbReference type="GO" id="GO:0051539">
    <property type="term" value="F:4 iron, 4 sulfur cluster binding"/>
    <property type="evidence" value="ECO:0007669"/>
    <property type="project" value="UniProtKB-UniRule"/>
</dbReference>
<keyword evidence="9" id="KW-0378">Hydrolase</keyword>